<gene>
    <name evidence="2" type="ORF">KDV35_14345</name>
</gene>
<dbReference type="PANTHER" id="PTHR12526:SF630">
    <property type="entry name" value="GLYCOSYLTRANSFERASE"/>
    <property type="match status" value="1"/>
</dbReference>
<dbReference type="Pfam" id="PF00534">
    <property type="entry name" value="Glycos_transf_1"/>
    <property type="match status" value="1"/>
</dbReference>
<dbReference type="CDD" id="cd03820">
    <property type="entry name" value="GT4_AmsD-like"/>
    <property type="match status" value="1"/>
</dbReference>
<evidence type="ECO:0000313" key="3">
    <source>
        <dbReference type="Proteomes" id="UP001495779"/>
    </source>
</evidence>
<dbReference type="SUPFAM" id="SSF53756">
    <property type="entry name" value="UDP-Glycosyltransferase/glycogen phosphorylase"/>
    <property type="match status" value="1"/>
</dbReference>
<evidence type="ECO:0000259" key="1">
    <source>
        <dbReference type="Pfam" id="PF00534"/>
    </source>
</evidence>
<feature type="domain" description="Glycosyl transferase family 1" evidence="1">
    <location>
        <begin position="177"/>
        <end position="331"/>
    </location>
</feature>
<dbReference type="RefSeq" id="WP_350588848.1">
    <property type="nucleotide sequence ID" value="NZ_JAGSRH010000022.1"/>
</dbReference>
<dbReference type="GO" id="GO:1901135">
    <property type="term" value="P:carbohydrate derivative metabolic process"/>
    <property type="evidence" value="ECO:0007669"/>
    <property type="project" value="UniProtKB-ARBA"/>
</dbReference>
<protein>
    <submittedName>
        <fullName evidence="2">Glycosyltransferase family 4 protein</fullName>
    </submittedName>
</protein>
<organism evidence="2 3">
    <name type="scientific">Providencia stuartii</name>
    <dbReference type="NCBI Taxonomy" id="588"/>
    <lineage>
        <taxon>Bacteria</taxon>
        <taxon>Pseudomonadati</taxon>
        <taxon>Pseudomonadota</taxon>
        <taxon>Gammaproteobacteria</taxon>
        <taxon>Enterobacterales</taxon>
        <taxon>Morganellaceae</taxon>
        <taxon>Providencia</taxon>
    </lineage>
</organism>
<dbReference type="PANTHER" id="PTHR12526">
    <property type="entry name" value="GLYCOSYLTRANSFERASE"/>
    <property type="match status" value="1"/>
</dbReference>
<dbReference type="EMBL" id="JAGSRH010000022">
    <property type="protein sequence ID" value="MER5078032.1"/>
    <property type="molecule type" value="Genomic_DNA"/>
</dbReference>
<accession>A0ABD5LAK2</accession>
<reference evidence="2 3" key="1">
    <citation type="submission" date="2021-04" db="EMBL/GenBank/DDBJ databases">
        <title>Determining the burden of carbapenem-resistant Enterobacterales from a tertiary public heath setting in Bangladesh: a clinical, epidemiological, and molecular study.</title>
        <authorList>
            <person name="Farzana R."/>
            <person name="Walsh T.R."/>
        </authorList>
    </citation>
    <scope>NUCLEOTIDE SEQUENCE [LARGE SCALE GENOMIC DNA]</scope>
    <source>
        <strain evidence="3">dmpro_s316</strain>
    </source>
</reference>
<dbReference type="Gene3D" id="3.40.50.2000">
    <property type="entry name" value="Glycogen Phosphorylase B"/>
    <property type="match status" value="2"/>
</dbReference>
<name>A0ABD5LAK2_PROST</name>
<dbReference type="AlphaFoldDB" id="A0ABD5LAK2"/>
<evidence type="ECO:0000313" key="2">
    <source>
        <dbReference type="EMBL" id="MER5078032.1"/>
    </source>
</evidence>
<comment type="caution">
    <text evidence="2">The sequence shown here is derived from an EMBL/GenBank/DDBJ whole genome shotgun (WGS) entry which is preliminary data.</text>
</comment>
<dbReference type="Proteomes" id="UP001495779">
    <property type="component" value="Unassembled WGS sequence"/>
</dbReference>
<dbReference type="InterPro" id="IPR001296">
    <property type="entry name" value="Glyco_trans_1"/>
</dbReference>
<sequence>MNNKIYFFITDITTAGGTERALTTLANELVNIHYNITIFSLYRKNEFISFPLDKRINIHYLKNKNKLFKLLEIKDICKKKVNAIKIVVSMGRLSVEISTLFRIFNLKNLILSEHTSFSSYSYLIKKLKIISYKAAREVIVLTNYDKDLLNKKYNLNNISVIENINPYDKYYYNSEYKDRDNIAIAIGRFCYAKNFQRLLNIWSQAETKNWSLLIIGEGNDKRDLEELIFKLKLNNVIILPFQKNIHEFYKKAKLYLMTSRFEGLPMVLIESQYFGIPSISFDCKTGPAEIIEDNINGYLIKYESDIDYINKLNLFISDADIQNTFSKNTSKNKIKYSTNTVIKKWEKILSKKI</sequence>
<proteinExistence type="predicted"/>